<keyword evidence="10" id="KW-0539">Nucleus</keyword>
<keyword evidence="8 12" id="KW-0238">DNA-binding</keyword>
<gene>
    <name evidence="14" type="ORF">Zmor_009989</name>
</gene>
<evidence type="ECO:0000259" key="13">
    <source>
        <dbReference type="PROSITE" id="PS50950"/>
    </source>
</evidence>
<evidence type="ECO:0000256" key="1">
    <source>
        <dbReference type="ARBA" id="ARBA00004642"/>
    </source>
</evidence>
<evidence type="ECO:0000256" key="12">
    <source>
        <dbReference type="PROSITE-ProRule" id="PRU00309"/>
    </source>
</evidence>
<keyword evidence="3" id="KW-0479">Metal-binding</keyword>
<accession>A0AA38MJ87</accession>
<dbReference type="InterPro" id="IPR038441">
    <property type="entry name" value="THAP_Znf_sf"/>
</dbReference>
<dbReference type="SMART" id="SM00692">
    <property type="entry name" value="DM3"/>
    <property type="match status" value="1"/>
</dbReference>
<protein>
    <recommendedName>
        <fullName evidence="13">THAP-type domain-containing protein</fullName>
    </recommendedName>
</protein>
<dbReference type="Pfam" id="PF05485">
    <property type="entry name" value="THAP"/>
    <property type="match status" value="1"/>
</dbReference>
<evidence type="ECO:0000256" key="11">
    <source>
        <dbReference type="ARBA" id="ARBA00023306"/>
    </source>
</evidence>
<feature type="domain" description="THAP-type" evidence="13">
    <location>
        <begin position="1"/>
        <end position="83"/>
    </location>
</feature>
<dbReference type="PANTHER" id="PTHR46600:SF1">
    <property type="entry name" value="THAP DOMAIN-CONTAINING PROTEIN 1"/>
    <property type="match status" value="1"/>
</dbReference>
<dbReference type="GO" id="GO:0008270">
    <property type="term" value="F:zinc ion binding"/>
    <property type="evidence" value="ECO:0007669"/>
    <property type="project" value="UniProtKB-KW"/>
</dbReference>
<sequence>MPFQCCVRSCKKPNNTILHSFPKDEELFKVWCSTIGRDDLTEKGVQWIRRNYRVCDIHFDENSKFVSCHNRTNLKVGSIPNLQLPASTITPSVNMAVNVVILPTNRSQEQQQSVLDENALLFTSDETPVLETTTQGVVRTRESILKKRRNLLLELNLRKRAQLTPKTAKLYKIASEYRHVAKKLQSDVESNKEKLQTIIQQVENGAVFGDRINNATFRFIRSQILRQKKAPRGRRYSREDKIFAMSLLKHGGKSYKFDDFCLAITKNTNVYAFQNSFWLWHSTANL</sequence>
<evidence type="ECO:0000256" key="10">
    <source>
        <dbReference type="ARBA" id="ARBA00023242"/>
    </source>
</evidence>
<dbReference type="Gene3D" id="6.20.210.20">
    <property type="entry name" value="THAP domain"/>
    <property type="match status" value="1"/>
</dbReference>
<dbReference type="AlphaFoldDB" id="A0AA38MJ87"/>
<keyword evidence="7" id="KW-0175">Coiled coil</keyword>
<dbReference type="EMBL" id="JALNTZ010000003">
    <property type="protein sequence ID" value="KAJ3658236.1"/>
    <property type="molecule type" value="Genomic_DNA"/>
</dbReference>
<evidence type="ECO:0000256" key="4">
    <source>
        <dbReference type="ARBA" id="ARBA00022771"/>
    </source>
</evidence>
<evidence type="ECO:0000256" key="3">
    <source>
        <dbReference type="ARBA" id="ARBA00022723"/>
    </source>
</evidence>
<keyword evidence="5" id="KW-0862">Zinc</keyword>
<dbReference type="SMART" id="SM00980">
    <property type="entry name" value="THAP"/>
    <property type="match status" value="1"/>
</dbReference>
<keyword evidence="9" id="KW-0804">Transcription</keyword>
<evidence type="ECO:0000256" key="2">
    <source>
        <dbReference type="ARBA" id="ARBA00006177"/>
    </source>
</evidence>
<dbReference type="SUPFAM" id="SSF57716">
    <property type="entry name" value="Glucocorticoid receptor-like (DNA-binding domain)"/>
    <property type="match status" value="1"/>
</dbReference>
<comment type="caution">
    <text evidence="14">The sequence shown here is derived from an EMBL/GenBank/DDBJ whole genome shotgun (WGS) entry which is preliminary data.</text>
</comment>
<evidence type="ECO:0000256" key="6">
    <source>
        <dbReference type="ARBA" id="ARBA00023015"/>
    </source>
</evidence>
<evidence type="ECO:0000313" key="14">
    <source>
        <dbReference type="EMBL" id="KAJ3658236.1"/>
    </source>
</evidence>
<keyword evidence="15" id="KW-1185">Reference proteome</keyword>
<keyword evidence="6" id="KW-0805">Transcription regulation</keyword>
<evidence type="ECO:0000256" key="5">
    <source>
        <dbReference type="ARBA" id="ARBA00022833"/>
    </source>
</evidence>
<dbReference type="InterPro" id="IPR026516">
    <property type="entry name" value="THAP1/10"/>
</dbReference>
<evidence type="ECO:0000256" key="8">
    <source>
        <dbReference type="ARBA" id="ARBA00023125"/>
    </source>
</evidence>
<dbReference type="PROSITE" id="PS50950">
    <property type="entry name" value="ZF_THAP"/>
    <property type="match status" value="1"/>
</dbReference>
<organism evidence="14 15">
    <name type="scientific">Zophobas morio</name>
    <dbReference type="NCBI Taxonomy" id="2755281"/>
    <lineage>
        <taxon>Eukaryota</taxon>
        <taxon>Metazoa</taxon>
        <taxon>Ecdysozoa</taxon>
        <taxon>Arthropoda</taxon>
        <taxon>Hexapoda</taxon>
        <taxon>Insecta</taxon>
        <taxon>Pterygota</taxon>
        <taxon>Neoptera</taxon>
        <taxon>Endopterygota</taxon>
        <taxon>Coleoptera</taxon>
        <taxon>Polyphaga</taxon>
        <taxon>Cucujiformia</taxon>
        <taxon>Tenebrionidae</taxon>
        <taxon>Zophobas</taxon>
    </lineage>
</organism>
<comment type="similarity">
    <text evidence="2">Belongs to the THAP1 family.</text>
</comment>
<comment type="subcellular location">
    <subcellularLocation>
        <location evidence="1">Nucleus</location>
        <location evidence="1">Nucleoplasm</location>
    </subcellularLocation>
</comment>
<evidence type="ECO:0000256" key="9">
    <source>
        <dbReference type="ARBA" id="ARBA00023163"/>
    </source>
</evidence>
<dbReference type="GO" id="GO:0005654">
    <property type="term" value="C:nucleoplasm"/>
    <property type="evidence" value="ECO:0007669"/>
    <property type="project" value="UniProtKB-SubCell"/>
</dbReference>
<proteinExistence type="inferred from homology"/>
<evidence type="ECO:0000256" key="7">
    <source>
        <dbReference type="ARBA" id="ARBA00023054"/>
    </source>
</evidence>
<reference evidence="14" key="1">
    <citation type="journal article" date="2023" name="G3 (Bethesda)">
        <title>Whole genome assemblies of Zophobas morio and Tenebrio molitor.</title>
        <authorList>
            <person name="Kaur S."/>
            <person name="Stinson S.A."/>
            <person name="diCenzo G.C."/>
        </authorList>
    </citation>
    <scope>NUCLEOTIDE SEQUENCE</scope>
    <source>
        <strain evidence="14">QUZm001</strain>
    </source>
</reference>
<keyword evidence="4 12" id="KW-0863">Zinc-finger</keyword>
<dbReference type="Proteomes" id="UP001168821">
    <property type="component" value="Unassembled WGS sequence"/>
</dbReference>
<name>A0AA38MJ87_9CUCU</name>
<keyword evidence="11" id="KW-0131">Cell cycle</keyword>
<evidence type="ECO:0000313" key="15">
    <source>
        <dbReference type="Proteomes" id="UP001168821"/>
    </source>
</evidence>
<dbReference type="PANTHER" id="PTHR46600">
    <property type="entry name" value="THAP DOMAIN-CONTAINING"/>
    <property type="match status" value="1"/>
</dbReference>
<dbReference type="InterPro" id="IPR006612">
    <property type="entry name" value="THAP_Znf"/>
</dbReference>
<dbReference type="GO" id="GO:0043565">
    <property type="term" value="F:sequence-specific DNA binding"/>
    <property type="evidence" value="ECO:0007669"/>
    <property type="project" value="InterPro"/>
</dbReference>